<gene>
    <name evidence="1" type="ORF">CTOB1V02_LOCUS6093</name>
</gene>
<sequence length="128" mass="14692">MAGHSLNVSGGAHLSGLSESHPILNDTQYNNPYWGPRRGKGGHYGNMSEEELIQSQKEFHAERINVLRSTERQQPDSEENFDPLCRECLYPVQDARPEELQIYLHAWTLEHADKVFEAPVPNWVDEFC</sequence>
<dbReference type="EMBL" id="OB661429">
    <property type="protein sequence ID" value="CAD7228204.1"/>
    <property type="molecule type" value="Genomic_DNA"/>
</dbReference>
<evidence type="ECO:0000313" key="1">
    <source>
        <dbReference type="EMBL" id="CAD7228204.1"/>
    </source>
</evidence>
<dbReference type="OrthoDB" id="424794at2759"/>
<name>A0A7R8WC11_9CRUS</name>
<protein>
    <submittedName>
        <fullName evidence="1">Uncharacterized protein</fullName>
    </submittedName>
</protein>
<organism evidence="1">
    <name type="scientific">Cyprideis torosa</name>
    <dbReference type="NCBI Taxonomy" id="163714"/>
    <lineage>
        <taxon>Eukaryota</taxon>
        <taxon>Metazoa</taxon>
        <taxon>Ecdysozoa</taxon>
        <taxon>Arthropoda</taxon>
        <taxon>Crustacea</taxon>
        <taxon>Oligostraca</taxon>
        <taxon>Ostracoda</taxon>
        <taxon>Podocopa</taxon>
        <taxon>Podocopida</taxon>
        <taxon>Cytherocopina</taxon>
        <taxon>Cytheroidea</taxon>
        <taxon>Cytherideidae</taxon>
        <taxon>Cyprideis</taxon>
    </lineage>
</organism>
<proteinExistence type="predicted"/>
<accession>A0A7R8WC11</accession>
<dbReference type="AlphaFoldDB" id="A0A7R8WC11"/>
<reference evidence="1" key="1">
    <citation type="submission" date="2020-11" db="EMBL/GenBank/DDBJ databases">
        <authorList>
            <person name="Tran Van P."/>
        </authorList>
    </citation>
    <scope>NUCLEOTIDE SEQUENCE</scope>
</reference>